<dbReference type="EMBL" id="GL732542">
    <property type="protein sequence ID" value="EFX81625.1"/>
    <property type="molecule type" value="Genomic_DNA"/>
</dbReference>
<reference evidence="1 2" key="1">
    <citation type="journal article" date="2011" name="Science">
        <title>The ecoresponsive genome of Daphnia pulex.</title>
        <authorList>
            <person name="Colbourne J.K."/>
            <person name="Pfrender M.E."/>
            <person name="Gilbert D."/>
            <person name="Thomas W.K."/>
            <person name="Tucker A."/>
            <person name="Oakley T.H."/>
            <person name="Tokishita S."/>
            <person name="Aerts A."/>
            <person name="Arnold G.J."/>
            <person name="Basu M.K."/>
            <person name="Bauer D.J."/>
            <person name="Caceres C.E."/>
            <person name="Carmel L."/>
            <person name="Casola C."/>
            <person name="Choi J.H."/>
            <person name="Detter J.C."/>
            <person name="Dong Q."/>
            <person name="Dusheyko S."/>
            <person name="Eads B.D."/>
            <person name="Frohlich T."/>
            <person name="Geiler-Samerotte K.A."/>
            <person name="Gerlach D."/>
            <person name="Hatcher P."/>
            <person name="Jogdeo S."/>
            <person name="Krijgsveld J."/>
            <person name="Kriventseva E.V."/>
            <person name="Kultz D."/>
            <person name="Laforsch C."/>
            <person name="Lindquist E."/>
            <person name="Lopez J."/>
            <person name="Manak J.R."/>
            <person name="Muller J."/>
            <person name="Pangilinan J."/>
            <person name="Patwardhan R.P."/>
            <person name="Pitluck S."/>
            <person name="Pritham E.J."/>
            <person name="Rechtsteiner A."/>
            <person name="Rho M."/>
            <person name="Rogozin I.B."/>
            <person name="Sakarya O."/>
            <person name="Salamov A."/>
            <person name="Schaack S."/>
            <person name="Shapiro H."/>
            <person name="Shiga Y."/>
            <person name="Skalitzky C."/>
            <person name="Smith Z."/>
            <person name="Souvorov A."/>
            <person name="Sung W."/>
            <person name="Tang Z."/>
            <person name="Tsuchiya D."/>
            <person name="Tu H."/>
            <person name="Vos H."/>
            <person name="Wang M."/>
            <person name="Wolf Y.I."/>
            <person name="Yamagata H."/>
            <person name="Yamada T."/>
            <person name="Ye Y."/>
            <person name="Shaw J.R."/>
            <person name="Andrews J."/>
            <person name="Crease T.J."/>
            <person name="Tang H."/>
            <person name="Lucas S.M."/>
            <person name="Robertson H.M."/>
            <person name="Bork P."/>
            <person name="Koonin E.V."/>
            <person name="Zdobnov E.M."/>
            <person name="Grigoriev I.V."/>
            <person name="Lynch M."/>
            <person name="Boore J.L."/>
        </authorList>
    </citation>
    <scope>NUCLEOTIDE SEQUENCE [LARGE SCALE GENOMIC DNA]</scope>
</reference>
<dbReference type="HOGENOM" id="CLU_2815021_0_0_1"/>
<gene>
    <name evidence="1" type="ORF">DAPPUDRAFT_241922</name>
</gene>
<organism evidence="1 2">
    <name type="scientific">Daphnia pulex</name>
    <name type="common">Water flea</name>
    <dbReference type="NCBI Taxonomy" id="6669"/>
    <lineage>
        <taxon>Eukaryota</taxon>
        <taxon>Metazoa</taxon>
        <taxon>Ecdysozoa</taxon>
        <taxon>Arthropoda</taxon>
        <taxon>Crustacea</taxon>
        <taxon>Branchiopoda</taxon>
        <taxon>Diplostraca</taxon>
        <taxon>Cladocera</taxon>
        <taxon>Anomopoda</taxon>
        <taxon>Daphniidae</taxon>
        <taxon>Daphnia</taxon>
    </lineage>
</organism>
<evidence type="ECO:0000313" key="2">
    <source>
        <dbReference type="Proteomes" id="UP000000305"/>
    </source>
</evidence>
<protein>
    <submittedName>
        <fullName evidence="1">Uncharacterized protein</fullName>
    </submittedName>
</protein>
<proteinExistence type="predicted"/>
<evidence type="ECO:0000313" key="1">
    <source>
        <dbReference type="EMBL" id="EFX81625.1"/>
    </source>
</evidence>
<dbReference type="InParanoid" id="E9GFE2"/>
<dbReference type="KEGG" id="dpx:DAPPUDRAFT_241922"/>
<dbReference type="Proteomes" id="UP000000305">
    <property type="component" value="Unassembled WGS sequence"/>
</dbReference>
<dbReference type="AlphaFoldDB" id="E9GFE2"/>
<keyword evidence="2" id="KW-1185">Reference proteome</keyword>
<accession>E9GFE2</accession>
<sequence length="67" mass="7598">MTQQKWDFSRDVSHDENAKILERSVGLCSLLLVFFVIKSPVLRPELLHCSLDLLQPAGGRAKLSYQV</sequence>
<name>E9GFE2_DAPPU</name>